<evidence type="ECO:0000256" key="1">
    <source>
        <dbReference type="ARBA" id="ARBA00022723"/>
    </source>
</evidence>
<dbReference type="FunFam" id="2.60.40.420:FF:000003">
    <property type="entry name" value="Blue copper"/>
    <property type="match status" value="1"/>
</dbReference>
<reference evidence="7 8" key="1">
    <citation type="submission" date="2020-10" db="EMBL/GenBank/DDBJ databases">
        <title>The Coptis chinensis genome and diversification of protoberbering-type alkaloids.</title>
        <authorList>
            <person name="Wang B."/>
            <person name="Shu S."/>
            <person name="Song C."/>
            <person name="Liu Y."/>
        </authorList>
    </citation>
    <scope>NUCLEOTIDE SEQUENCE [LARGE SCALE GENOMIC DNA]</scope>
    <source>
        <strain evidence="7">HL-2020</strain>
        <tissue evidence="7">Leaf</tissue>
    </source>
</reference>
<evidence type="ECO:0000256" key="4">
    <source>
        <dbReference type="SAM" id="Phobius"/>
    </source>
</evidence>
<feature type="region of interest" description="Disordered" evidence="3">
    <location>
        <begin position="119"/>
        <end position="146"/>
    </location>
</feature>
<proteinExistence type="predicted"/>
<dbReference type="PANTHER" id="PTHR33021:SF350">
    <property type="entry name" value="UCLACYANIN-2"/>
    <property type="match status" value="1"/>
</dbReference>
<dbReference type="InterPro" id="IPR008972">
    <property type="entry name" value="Cupredoxin"/>
</dbReference>
<keyword evidence="8" id="KW-1185">Reference proteome</keyword>
<evidence type="ECO:0000313" key="8">
    <source>
        <dbReference type="Proteomes" id="UP000631114"/>
    </source>
</evidence>
<dbReference type="OrthoDB" id="686200at2759"/>
<dbReference type="EMBL" id="JADFTS010000008">
    <property type="protein sequence ID" value="KAF9591207.1"/>
    <property type="molecule type" value="Genomic_DNA"/>
</dbReference>
<protein>
    <recommendedName>
        <fullName evidence="6">Phytocyanin domain-containing protein</fullName>
    </recommendedName>
</protein>
<dbReference type="AlphaFoldDB" id="A0A835H3X6"/>
<gene>
    <name evidence="7" type="ORF">IFM89_002862</name>
</gene>
<name>A0A835H3X6_9MAGN</name>
<feature type="domain" description="Phytocyanin" evidence="6">
    <location>
        <begin position="20"/>
        <end position="118"/>
    </location>
</feature>
<feature type="chain" id="PRO_5033035361" description="Phytocyanin domain-containing protein" evidence="5">
    <location>
        <begin position="20"/>
        <end position="173"/>
    </location>
</feature>
<organism evidence="7 8">
    <name type="scientific">Coptis chinensis</name>
    <dbReference type="NCBI Taxonomy" id="261450"/>
    <lineage>
        <taxon>Eukaryota</taxon>
        <taxon>Viridiplantae</taxon>
        <taxon>Streptophyta</taxon>
        <taxon>Embryophyta</taxon>
        <taxon>Tracheophyta</taxon>
        <taxon>Spermatophyta</taxon>
        <taxon>Magnoliopsida</taxon>
        <taxon>Ranunculales</taxon>
        <taxon>Ranunculaceae</taxon>
        <taxon>Coptidoideae</taxon>
        <taxon>Coptis</taxon>
    </lineage>
</organism>
<dbReference type="Gene3D" id="2.60.40.420">
    <property type="entry name" value="Cupredoxins - blue copper proteins"/>
    <property type="match status" value="1"/>
</dbReference>
<evidence type="ECO:0000256" key="5">
    <source>
        <dbReference type="SAM" id="SignalP"/>
    </source>
</evidence>
<evidence type="ECO:0000256" key="3">
    <source>
        <dbReference type="SAM" id="MobiDB-lite"/>
    </source>
</evidence>
<dbReference type="Proteomes" id="UP000631114">
    <property type="component" value="Unassembled WGS sequence"/>
</dbReference>
<dbReference type="PROSITE" id="PS51485">
    <property type="entry name" value="PHYTOCYANIN"/>
    <property type="match status" value="1"/>
</dbReference>
<evidence type="ECO:0000259" key="6">
    <source>
        <dbReference type="PROSITE" id="PS51485"/>
    </source>
</evidence>
<dbReference type="Pfam" id="PF02298">
    <property type="entry name" value="Cu_bind_like"/>
    <property type="match status" value="1"/>
</dbReference>
<accession>A0A835H3X6</accession>
<keyword evidence="4" id="KW-1133">Transmembrane helix</keyword>
<dbReference type="InterPro" id="IPR039391">
    <property type="entry name" value="Phytocyanin-like"/>
</dbReference>
<dbReference type="GO" id="GO:0005886">
    <property type="term" value="C:plasma membrane"/>
    <property type="evidence" value="ECO:0007669"/>
    <property type="project" value="TreeGrafter"/>
</dbReference>
<keyword evidence="4" id="KW-0812">Transmembrane</keyword>
<evidence type="ECO:0000256" key="2">
    <source>
        <dbReference type="ARBA" id="ARBA00023180"/>
    </source>
</evidence>
<dbReference type="CDD" id="cd04216">
    <property type="entry name" value="Phytocyanin"/>
    <property type="match status" value="1"/>
</dbReference>
<dbReference type="GO" id="GO:0009055">
    <property type="term" value="F:electron transfer activity"/>
    <property type="evidence" value="ECO:0007669"/>
    <property type="project" value="InterPro"/>
</dbReference>
<sequence length="173" mass="17967">MAIAAAFLAFLLVLPAAYAVDYIVGDSAGWNQGTDYTTWVSGKTFSVGDRLLFNYGSLHSVDEVNKADYDSCTSGNALQSYNGGNTMISLNKIGPVYFLCPTFGHCSGGMKLGVTVSAASTTPNGSPPTTPSTTTPTPTTPSPRTSGASINLYNMDFLVLGAITFAPLVALMG</sequence>
<dbReference type="InterPro" id="IPR003245">
    <property type="entry name" value="Phytocyanin_dom"/>
</dbReference>
<dbReference type="SUPFAM" id="SSF49503">
    <property type="entry name" value="Cupredoxins"/>
    <property type="match status" value="1"/>
</dbReference>
<evidence type="ECO:0000313" key="7">
    <source>
        <dbReference type="EMBL" id="KAF9591207.1"/>
    </source>
</evidence>
<feature type="transmembrane region" description="Helical" evidence="4">
    <location>
        <begin position="152"/>
        <end position="172"/>
    </location>
</feature>
<dbReference type="GO" id="GO:0046872">
    <property type="term" value="F:metal ion binding"/>
    <property type="evidence" value="ECO:0007669"/>
    <property type="project" value="UniProtKB-KW"/>
</dbReference>
<feature type="signal peptide" evidence="5">
    <location>
        <begin position="1"/>
        <end position="19"/>
    </location>
</feature>
<comment type="caution">
    <text evidence="7">The sequence shown here is derived from an EMBL/GenBank/DDBJ whole genome shotgun (WGS) entry which is preliminary data.</text>
</comment>
<keyword evidence="5" id="KW-0732">Signal</keyword>
<keyword evidence="2" id="KW-0325">Glycoprotein</keyword>
<dbReference type="PANTHER" id="PTHR33021">
    <property type="entry name" value="BLUE COPPER PROTEIN"/>
    <property type="match status" value="1"/>
</dbReference>
<keyword evidence="4" id="KW-0472">Membrane</keyword>
<keyword evidence="1" id="KW-0479">Metal-binding</keyword>
<feature type="compositionally biased region" description="Low complexity" evidence="3">
    <location>
        <begin position="131"/>
        <end position="146"/>
    </location>
</feature>